<dbReference type="EMBL" id="JAVYJV010000018">
    <property type="protein sequence ID" value="KAK4346780.1"/>
    <property type="molecule type" value="Genomic_DNA"/>
</dbReference>
<gene>
    <name evidence="2" type="ORF">RND71_033119</name>
</gene>
<evidence type="ECO:0000313" key="2">
    <source>
        <dbReference type="EMBL" id="KAK4346780.1"/>
    </source>
</evidence>
<accession>A0AAE1V3N3</accession>
<organism evidence="2 3">
    <name type="scientific">Anisodus tanguticus</name>
    <dbReference type="NCBI Taxonomy" id="243964"/>
    <lineage>
        <taxon>Eukaryota</taxon>
        <taxon>Viridiplantae</taxon>
        <taxon>Streptophyta</taxon>
        <taxon>Embryophyta</taxon>
        <taxon>Tracheophyta</taxon>
        <taxon>Spermatophyta</taxon>
        <taxon>Magnoliopsida</taxon>
        <taxon>eudicotyledons</taxon>
        <taxon>Gunneridae</taxon>
        <taxon>Pentapetalae</taxon>
        <taxon>asterids</taxon>
        <taxon>lamiids</taxon>
        <taxon>Solanales</taxon>
        <taxon>Solanaceae</taxon>
        <taxon>Solanoideae</taxon>
        <taxon>Hyoscyameae</taxon>
        <taxon>Anisodus</taxon>
    </lineage>
</organism>
<keyword evidence="3" id="KW-1185">Reference proteome</keyword>
<sequence length="50" mass="5811">MKFFEVNKAMKLEENVLKMKMCIIMLCTLMLGFTFAVMTNEAHYSDCVLV</sequence>
<proteinExistence type="predicted"/>
<keyword evidence="1" id="KW-0472">Membrane</keyword>
<dbReference type="Proteomes" id="UP001291623">
    <property type="component" value="Unassembled WGS sequence"/>
</dbReference>
<keyword evidence="1" id="KW-1133">Transmembrane helix</keyword>
<evidence type="ECO:0000256" key="1">
    <source>
        <dbReference type="SAM" id="Phobius"/>
    </source>
</evidence>
<reference evidence="2" key="1">
    <citation type="submission" date="2023-12" db="EMBL/GenBank/DDBJ databases">
        <title>Genome assembly of Anisodus tanguticus.</title>
        <authorList>
            <person name="Wang Y.-J."/>
        </authorList>
    </citation>
    <scope>NUCLEOTIDE SEQUENCE</scope>
    <source>
        <strain evidence="2">KB-2021</strain>
        <tissue evidence="2">Leaf</tissue>
    </source>
</reference>
<protein>
    <submittedName>
        <fullName evidence="2">Uncharacterized protein</fullName>
    </submittedName>
</protein>
<evidence type="ECO:0000313" key="3">
    <source>
        <dbReference type="Proteomes" id="UP001291623"/>
    </source>
</evidence>
<name>A0AAE1V3N3_9SOLA</name>
<dbReference type="AlphaFoldDB" id="A0AAE1V3N3"/>
<feature type="transmembrane region" description="Helical" evidence="1">
    <location>
        <begin position="21"/>
        <end position="39"/>
    </location>
</feature>
<keyword evidence="1" id="KW-0812">Transmembrane</keyword>
<comment type="caution">
    <text evidence="2">The sequence shown here is derived from an EMBL/GenBank/DDBJ whole genome shotgun (WGS) entry which is preliminary data.</text>
</comment>